<feature type="transmembrane region" description="Helical" evidence="5">
    <location>
        <begin position="20"/>
        <end position="39"/>
    </location>
</feature>
<name>A0A1H8P5C3_9EURY</name>
<dbReference type="Gene3D" id="6.10.250.1910">
    <property type="match status" value="1"/>
</dbReference>
<dbReference type="Gene3D" id="1.10.287.950">
    <property type="entry name" value="Methyl-accepting chemotaxis protein"/>
    <property type="match status" value="1"/>
</dbReference>
<evidence type="ECO:0000313" key="8">
    <source>
        <dbReference type="EMBL" id="SEO37095.1"/>
    </source>
</evidence>
<dbReference type="RefSeq" id="WP_092660854.1">
    <property type="nucleotide sequence ID" value="NZ_FOCX01000011.1"/>
</dbReference>
<dbReference type="GO" id="GO:0007165">
    <property type="term" value="P:signal transduction"/>
    <property type="evidence" value="ECO:0007669"/>
    <property type="project" value="UniProtKB-KW"/>
</dbReference>
<gene>
    <name evidence="8" type="ORF">SAMN05216388_1011157</name>
</gene>
<dbReference type="GO" id="GO:0016020">
    <property type="term" value="C:membrane"/>
    <property type="evidence" value="ECO:0007669"/>
    <property type="project" value="InterPro"/>
</dbReference>
<keyword evidence="9" id="KW-1185">Reference proteome</keyword>
<evidence type="ECO:0000256" key="4">
    <source>
        <dbReference type="SAM" id="Coils"/>
    </source>
</evidence>
<keyword evidence="4" id="KW-0175">Coiled coil</keyword>
<protein>
    <submittedName>
        <fullName evidence="8">Methyl-accepting chemotaxis protein</fullName>
    </submittedName>
</protein>
<feature type="coiled-coil region" evidence="4">
    <location>
        <begin position="319"/>
        <end position="370"/>
    </location>
</feature>
<dbReference type="Proteomes" id="UP000198775">
    <property type="component" value="Unassembled WGS sequence"/>
</dbReference>
<dbReference type="PANTHER" id="PTHR32089">
    <property type="entry name" value="METHYL-ACCEPTING CHEMOTAXIS PROTEIN MCPB"/>
    <property type="match status" value="1"/>
</dbReference>
<keyword evidence="5" id="KW-0472">Membrane</keyword>
<accession>A0A1H8P5C3</accession>
<feature type="domain" description="HAMP" evidence="7">
    <location>
        <begin position="369"/>
        <end position="415"/>
    </location>
</feature>
<evidence type="ECO:0000259" key="6">
    <source>
        <dbReference type="PROSITE" id="PS50111"/>
    </source>
</evidence>
<dbReference type="InterPro" id="IPR003660">
    <property type="entry name" value="HAMP_dom"/>
</dbReference>
<feature type="domain" description="Methyl-accepting transducer" evidence="6">
    <location>
        <begin position="434"/>
        <end position="674"/>
    </location>
</feature>
<dbReference type="Pfam" id="PF00015">
    <property type="entry name" value="MCPsignal"/>
    <property type="match status" value="1"/>
</dbReference>
<evidence type="ECO:0000256" key="3">
    <source>
        <dbReference type="PROSITE-ProRule" id="PRU00284"/>
    </source>
</evidence>
<proteinExistence type="inferred from homology"/>
<evidence type="ECO:0000256" key="2">
    <source>
        <dbReference type="ARBA" id="ARBA00029447"/>
    </source>
</evidence>
<organism evidence="8 9">
    <name type="scientific">Halorientalis persicus</name>
    <dbReference type="NCBI Taxonomy" id="1367881"/>
    <lineage>
        <taxon>Archaea</taxon>
        <taxon>Methanobacteriati</taxon>
        <taxon>Methanobacteriota</taxon>
        <taxon>Stenosarchaea group</taxon>
        <taxon>Halobacteria</taxon>
        <taxon>Halobacteriales</taxon>
        <taxon>Haloarculaceae</taxon>
        <taxon>Halorientalis</taxon>
    </lineage>
</organism>
<evidence type="ECO:0000313" key="9">
    <source>
        <dbReference type="Proteomes" id="UP000198775"/>
    </source>
</evidence>
<dbReference type="PROSITE" id="PS50885">
    <property type="entry name" value="HAMP"/>
    <property type="match status" value="2"/>
</dbReference>
<keyword evidence="1 3" id="KW-0807">Transducer</keyword>
<dbReference type="SMART" id="SM00304">
    <property type="entry name" value="HAMP"/>
    <property type="match status" value="2"/>
</dbReference>
<evidence type="ECO:0000259" key="7">
    <source>
        <dbReference type="PROSITE" id="PS50885"/>
    </source>
</evidence>
<keyword evidence="5" id="KW-0812">Transmembrane</keyword>
<keyword evidence="5" id="KW-1133">Transmembrane helix</keyword>
<dbReference type="SMART" id="SM00283">
    <property type="entry name" value="MA"/>
    <property type="match status" value="1"/>
</dbReference>
<dbReference type="EMBL" id="FOCX01000011">
    <property type="protein sequence ID" value="SEO37095.1"/>
    <property type="molecule type" value="Genomic_DNA"/>
</dbReference>
<feature type="transmembrane region" description="Helical" evidence="5">
    <location>
        <begin position="264"/>
        <end position="288"/>
    </location>
</feature>
<sequence>MNADRLVPDRIRSRYSLKIAATLALVFAVTVVSAIFFYGNVAGELGTSADAALAADANESADTAALWIDANADLATSVAATDAVTSGDTARIGEFLAASAAGSDRVGAIHYVEDGQIAASSRSSAVGQSLAVATPEGTESVAVDDPRSAVAGDGSVIPVVAAAGENRYVVVAGAAETLRSRLADERYDTALATDGEVVLATGTEERAAGATALAANGTATGTVGETELAARAATVPGTGWHVVSHAPTGTVYADRNVATAAIVALMYIVALNLGIFGVTIGGNLALALQRLADRAKEIGAGNLDVELSTDRIDEVGVLYDEFDSMRDSLEESLDEAQAARAEAERAREEAEQSELQTQRLNETLEAEAERYSEVMAACADGDLTERLDPETDSEAMRAIATSFNDMIASLEATIADVEAFTDDVAESSTDVEESAAEVREASAAVNDSVAQISAGAREQTEDLQHTADEVNDLSAAIEEVAATTDEIATESDRVAQLGADGRDQAERTIAAMREVEGQIGAAVTAIEDLAAEIEQVSEATALIDDIAEQTSILALNANIEAARAGDAGGDAGDGFAVVADQVKELASETKAVVTEIQSQVETVQRQAHESADDIRATESQITDGVESVEELTEALEAIVDGVDEVDTGLKSIARTTDDQADSAEGIVAMVDEVASVSEQTTQQAETVTDAAGEATDSIDEVSDAAGQLADRTRELRRMLSTFEVDAAERTADPTAADGGTE</sequence>
<dbReference type="PANTHER" id="PTHR32089:SF112">
    <property type="entry name" value="LYSOZYME-LIKE PROTEIN-RELATED"/>
    <property type="match status" value="1"/>
</dbReference>
<feature type="domain" description="HAMP" evidence="7">
    <location>
        <begin position="282"/>
        <end position="334"/>
    </location>
</feature>
<dbReference type="InterPro" id="IPR004089">
    <property type="entry name" value="MCPsignal_dom"/>
</dbReference>
<dbReference type="SUPFAM" id="SSF58104">
    <property type="entry name" value="Methyl-accepting chemotaxis protein (MCP) signaling domain"/>
    <property type="match status" value="1"/>
</dbReference>
<evidence type="ECO:0000256" key="5">
    <source>
        <dbReference type="SAM" id="Phobius"/>
    </source>
</evidence>
<dbReference type="SUPFAM" id="SSF158472">
    <property type="entry name" value="HAMP domain-like"/>
    <property type="match status" value="1"/>
</dbReference>
<dbReference type="Pfam" id="PF00672">
    <property type="entry name" value="HAMP"/>
    <property type="match status" value="2"/>
</dbReference>
<dbReference type="AlphaFoldDB" id="A0A1H8P5C3"/>
<comment type="similarity">
    <text evidence="2">Belongs to the methyl-accepting chemotaxis (MCP) protein family.</text>
</comment>
<dbReference type="CDD" id="cd06225">
    <property type="entry name" value="HAMP"/>
    <property type="match status" value="2"/>
</dbReference>
<dbReference type="OrthoDB" id="8523at2157"/>
<evidence type="ECO:0000256" key="1">
    <source>
        <dbReference type="ARBA" id="ARBA00023224"/>
    </source>
</evidence>
<reference evidence="9" key="1">
    <citation type="submission" date="2016-10" db="EMBL/GenBank/DDBJ databases">
        <authorList>
            <person name="Varghese N."/>
            <person name="Submissions S."/>
        </authorList>
    </citation>
    <scope>NUCLEOTIDE SEQUENCE [LARGE SCALE GENOMIC DNA]</scope>
    <source>
        <strain evidence="9">IBRC-M 10043</strain>
    </source>
</reference>
<dbReference type="PROSITE" id="PS50111">
    <property type="entry name" value="CHEMOTAXIS_TRANSDUC_2"/>
    <property type="match status" value="1"/>
</dbReference>